<dbReference type="PIRSF" id="PIRSF017321">
    <property type="entry name" value="GWT1"/>
    <property type="match status" value="1"/>
</dbReference>
<comment type="subcellular location">
    <subcellularLocation>
        <location evidence="2 9">Endoplasmic reticulum membrane</location>
        <topology evidence="2 9">Multi-pass membrane protein</topology>
    </subcellularLocation>
</comment>
<gene>
    <name evidence="11" type="ORF">C8A05DRAFT_30276</name>
</gene>
<reference evidence="11" key="2">
    <citation type="submission" date="2023-05" db="EMBL/GenBank/DDBJ databases">
        <authorList>
            <consortium name="Lawrence Berkeley National Laboratory"/>
            <person name="Steindorff A."/>
            <person name="Hensen N."/>
            <person name="Bonometti L."/>
            <person name="Westerberg I."/>
            <person name="Brannstrom I.O."/>
            <person name="Guillou S."/>
            <person name="Cros-Aarteil S."/>
            <person name="Calhoun S."/>
            <person name="Haridas S."/>
            <person name="Kuo A."/>
            <person name="Mondo S."/>
            <person name="Pangilinan J."/>
            <person name="Riley R."/>
            <person name="Labutti K."/>
            <person name="Andreopoulos B."/>
            <person name="Lipzen A."/>
            <person name="Chen C."/>
            <person name="Yanf M."/>
            <person name="Daum C."/>
            <person name="Ng V."/>
            <person name="Clum A."/>
            <person name="Ohm R."/>
            <person name="Martin F."/>
            <person name="Silar P."/>
            <person name="Natvig D."/>
            <person name="Lalanne C."/>
            <person name="Gautier V."/>
            <person name="Ament-Velasquez S.L."/>
            <person name="Kruys A."/>
            <person name="Hutchinson M.I."/>
            <person name="Powell A.J."/>
            <person name="Barry K."/>
            <person name="Miller A.N."/>
            <person name="Grigoriev I.V."/>
            <person name="Debuchy R."/>
            <person name="Gladieux P."/>
            <person name="Thoren M.H."/>
            <person name="Johannesson H."/>
        </authorList>
    </citation>
    <scope>NUCLEOTIDE SEQUENCE</scope>
    <source>
        <strain evidence="11">CBS 103.79</strain>
    </source>
</reference>
<keyword evidence="8 9" id="KW-0472">Membrane</keyword>
<sequence>MADAGSSSNPAAAAAAAAAPTYKQLKEAFVSDLSGGSVAEIAQVCAVAPVVALLWSVLQARQSLFRPYGSLAFVVDLLLNVGALLLSVTLYSAAPLLLNILLLTAAALVYAVPATTASRKRPQLPPNAHPEPKTSPAQPAGAGGGVLSTKPFLTNYRGNMMVVTCICILAVDFRLFPRRFAKVETWGTSLMDMGVGSFVFSAGLVASRAVLAERAAGRVTPLTTRLARSLRHSLPLLALGVVRLLSVKGLDYAEHVTEYGVHWNFFFTLGFLPPFVALFQSALGVVPSYAGLTVLLGVVYQVLLESTDLKAYILAGPRTDLLSMNREGVFSFCGYLAIFLAGQDTGMYVLPRNPKGIFGLTKGTSKRGTLLLTLAASTAAWTALYLLCTDFTYGAGLTVSRRLANLPYVLWVVASNCGLLLAFCAADVFLFPGFYKAATVEKEKEVYELATSPVLRAYNRNGLAVFLLANLLTGLVNMAVPTLHVGRGLTVLVLALYMGVVTGVAVLLDVRGITIKL</sequence>
<comment type="caution">
    <text evidence="11">The sequence shown here is derived from an EMBL/GenBank/DDBJ whole genome shotgun (WGS) entry which is preliminary data.</text>
</comment>
<dbReference type="GO" id="GO:0006506">
    <property type="term" value="P:GPI anchor biosynthetic process"/>
    <property type="evidence" value="ECO:0007669"/>
    <property type="project" value="UniProtKB-KW"/>
</dbReference>
<feature type="transmembrane region" description="Helical" evidence="9">
    <location>
        <begin position="41"/>
        <end position="58"/>
    </location>
</feature>
<evidence type="ECO:0000256" key="6">
    <source>
        <dbReference type="ARBA" id="ARBA00022692"/>
    </source>
</evidence>
<feature type="transmembrane region" description="Helical" evidence="9">
    <location>
        <begin position="463"/>
        <end position="483"/>
    </location>
</feature>
<keyword evidence="9" id="KW-0256">Endoplasmic reticulum</keyword>
<comment type="function">
    <text evidence="9">A acetyltransferase, which acetylates the inositol ring of phosphatidylinositol during biosynthesis of GPI-anchor.</text>
</comment>
<keyword evidence="9" id="KW-0012">Acyltransferase</keyword>
<dbReference type="AlphaFoldDB" id="A0AAN6MS22"/>
<dbReference type="PANTHER" id="PTHR20661:SF0">
    <property type="entry name" value="PHOSPHATIDYLINOSITOL-GLYCAN BIOSYNTHESIS CLASS W PROTEIN"/>
    <property type="match status" value="1"/>
</dbReference>
<dbReference type="GO" id="GO:0005789">
    <property type="term" value="C:endoplasmic reticulum membrane"/>
    <property type="evidence" value="ECO:0007669"/>
    <property type="project" value="UniProtKB-SubCell"/>
</dbReference>
<keyword evidence="12" id="KW-1185">Reference proteome</keyword>
<evidence type="ECO:0000256" key="9">
    <source>
        <dbReference type="RuleBase" id="RU280819"/>
    </source>
</evidence>
<comment type="function">
    <text evidence="1">Probable acetyltransferase, which acetylates the inositol ring of phosphatidylinositol during biosynthesis of GPI-anchor.</text>
</comment>
<dbReference type="GO" id="GO:0072659">
    <property type="term" value="P:protein localization to plasma membrane"/>
    <property type="evidence" value="ECO:0007669"/>
    <property type="project" value="TreeGrafter"/>
</dbReference>
<protein>
    <recommendedName>
        <fullName evidence="9">GPI-anchored wall transfer protein</fullName>
        <ecNumber evidence="9">2.3.-.-</ecNumber>
    </recommendedName>
</protein>
<evidence type="ECO:0000256" key="7">
    <source>
        <dbReference type="ARBA" id="ARBA00022989"/>
    </source>
</evidence>
<comment type="similarity">
    <text evidence="4 9">Belongs to the PIGW family.</text>
</comment>
<evidence type="ECO:0000313" key="11">
    <source>
        <dbReference type="EMBL" id="KAK3905859.1"/>
    </source>
</evidence>
<feature type="transmembrane region" description="Helical" evidence="9">
    <location>
        <begin position="262"/>
        <end position="279"/>
    </location>
</feature>
<feature type="transmembrane region" description="Helical" evidence="9">
    <location>
        <begin position="70"/>
        <end position="90"/>
    </location>
</feature>
<evidence type="ECO:0000256" key="5">
    <source>
        <dbReference type="ARBA" id="ARBA00022502"/>
    </source>
</evidence>
<keyword evidence="7 9" id="KW-1133">Transmembrane helix</keyword>
<dbReference type="InterPro" id="IPR009447">
    <property type="entry name" value="PIGW/GWT1"/>
</dbReference>
<evidence type="ECO:0000256" key="2">
    <source>
        <dbReference type="ARBA" id="ARBA00004477"/>
    </source>
</evidence>
<evidence type="ECO:0000313" key="12">
    <source>
        <dbReference type="Proteomes" id="UP001303889"/>
    </source>
</evidence>
<feature type="transmembrane region" description="Helical" evidence="9">
    <location>
        <begin position="286"/>
        <end position="304"/>
    </location>
</feature>
<feature type="transmembrane region" description="Helical" evidence="9">
    <location>
        <begin position="232"/>
        <end position="250"/>
    </location>
</feature>
<feature type="region of interest" description="Disordered" evidence="10">
    <location>
        <begin position="119"/>
        <end position="143"/>
    </location>
</feature>
<feature type="transmembrane region" description="Helical" evidence="9">
    <location>
        <begin position="158"/>
        <end position="177"/>
    </location>
</feature>
<dbReference type="EMBL" id="MU855343">
    <property type="protein sequence ID" value="KAK3905859.1"/>
    <property type="molecule type" value="Genomic_DNA"/>
</dbReference>
<feature type="transmembrane region" description="Helical" evidence="9">
    <location>
        <begin position="96"/>
        <end position="113"/>
    </location>
</feature>
<name>A0AAN6MS22_9PEZI</name>
<keyword evidence="5 9" id="KW-0337">GPI-anchor biosynthesis</keyword>
<keyword evidence="9" id="KW-0808">Transferase</keyword>
<dbReference type="GO" id="GO:0032216">
    <property type="term" value="F:glucosaminyl-phosphatidylinositol O-acyltransferase activity"/>
    <property type="evidence" value="ECO:0007669"/>
    <property type="project" value="TreeGrafter"/>
</dbReference>
<accession>A0AAN6MS22</accession>
<dbReference type="Proteomes" id="UP001303889">
    <property type="component" value="Unassembled WGS sequence"/>
</dbReference>
<dbReference type="Pfam" id="PF06423">
    <property type="entry name" value="GWT1"/>
    <property type="match status" value="1"/>
</dbReference>
<proteinExistence type="inferred from homology"/>
<feature type="transmembrane region" description="Helical" evidence="9">
    <location>
        <begin position="370"/>
        <end position="388"/>
    </location>
</feature>
<feature type="transmembrane region" description="Helical" evidence="9">
    <location>
        <begin position="189"/>
        <end position="211"/>
    </location>
</feature>
<dbReference type="EC" id="2.3.-.-" evidence="9"/>
<evidence type="ECO:0000256" key="8">
    <source>
        <dbReference type="ARBA" id="ARBA00023136"/>
    </source>
</evidence>
<evidence type="ECO:0000256" key="3">
    <source>
        <dbReference type="ARBA" id="ARBA00004687"/>
    </source>
</evidence>
<evidence type="ECO:0000256" key="1">
    <source>
        <dbReference type="ARBA" id="ARBA00002531"/>
    </source>
</evidence>
<comment type="pathway">
    <text evidence="3 9">Glycolipid biosynthesis; glycosylphosphatidylinositol-anchor biosynthesis.</text>
</comment>
<evidence type="ECO:0000256" key="10">
    <source>
        <dbReference type="SAM" id="MobiDB-lite"/>
    </source>
</evidence>
<feature type="transmembrane region" description="Helical" evidence="9">
    <location>
        <begin position="408"/>
        <end position="435"/>
    </location>
</feature>
<organism evidence="11 12">
    <name type="scientific">Staphylotrichum tortipilum</name>
    <dbReference type="NCBI Taxonomy" id="2831512"/>
    <lineage>
        <taxon>Eukaryota</taxon>
        <taxon>Fungi</taxon>
        <taxon>Dikarya</taxon>
        <taxon>Ascomycota</taxon>
        <taxon>Pezizomycotina</taxon>
        <taxon>Sordariomycetes</taxon>
        <taxon>Sordariomycetidae</taxon>
        <taxon>Sordariales</taxon>
        <taxon>Chaetomiaceae</taxon>
        <taxon>Staphylotrichum</taxon>
    </lineage>
</organism>
<keyword evidence="6 9" id="KW-0812">Transmembrane</keyword>
<feature type="transmembrane region" description="Helical" evidence="9">
    <location>
        <begin position="489"/>
        <end position="508"/>
    </location>
</feature>
<evidence type="ECO:0000256" key="4">
    <source>
        <dbReference type="ARBA" id="ARBA00007559"/>
    </source>
</evidence>
<dbReference type="PANTHER" id="PTHR20661">
    <property type="entry name" value="PHOSPHATIDYLINOSITOL-GLYCAN BIOSYNTHESIS CLASS W PROTEIN"/>
    <property type="match status" value="1"/>
</dbReference>
<reference evidence="11" key="1">
    <citation type="journal article" date="2023" name="Mol. Phylogenet. Evol.">
        <title>Genome-scale phylogeny and comparative genomics of the fungal order Sordariales.</title>
        <authorList>
            <person name="Hensen N."/>
            <person name="Bonometti L."/>
            <person name="Westerberg I."/>
            <person name="Brannstrom I.O."/>
            <person name="Guillou S."/>
            <person name="Cros-Aarteil S."/>
            <person name="Calhoun S."/>
            <person name="Haridas S."/>
            <person name="Kuo A."/>
            <person name="Mondo S."/>
            <person name="Pangilinan J."/>
            <person name="Riley R."/>
            <person name="LaButti K."/>
            <person name="Andreopoulos B."/>
            <person name="Lipzen A."/>
            <person name="Chen C."/>
            <person name="Yan M."/>
            <person name="Daum C."/>
            <person name="Ng V."/>
            <person name="Clum A."/>
            <person name="Steindorff A."/>
            <person name="Ohm R.A."/>
            <person name="Martin F."/>
            <person name="Silar P."/>
            <person name="Natvig D.O."/>
            <person name="Lalanne C."/>
            <person name="Gautier V."/>
            <person name="Ament-Velasquez S.L."/>
            <person name="Kruys A."/>
            <person name="Hutchinson M.I."/>
            <person name="Powell A.J."/>
            <person name="Barry K."/>
            <person name="Miller A.N."/>
            <person name="Grigoriev I.V."/>
            <person name="Debuchy R."/>
            <person name="Gladieux P."/>
            <person name="Hiltunen Thoren M."/>
            <person name="Johannesson H."/>
        </authorList>
    </citation>
    <scope>NUCLEOTIDE SEQUENCE</scope>
    <source>
        <strain evidence="11">CBS 103.79</strain>
    </source>
</reference>
<feature type="transmembrane region" description="Helical" evidence="9">
    <location>
        <begin position="329"/>
        <end position="350"/>
    </location>
</feature>